<keyword evidence="9 10" id="KW-0119">Carbohydrate metabolism</keyword>
<keyword evidence="14" id="KW-1185">Reference proteome</keyword>
<evidence type="ECO:0000313" key="13">
    <source>
        <dbReference type="EMBL" id="KIL43997.1"/>
    </source>
</evidence>
<reference evidence="13 14" key="1">
    <citation type="submission" date="2015-01" db="EMBL/GenBank/DDBJ databases">
        <title>Genome sequence of Jeotgalibacillus alimentarius.</title>
        <authorList>
            <person name="Goh K.M."/>
            <person name="Chan K.-G."/>
            <person name="Yaakop A.S."/>
            <person name="Ee R."/>
            <person name="Gan H.M."/>
            <person name="Chan C.S."/>
        </authorList>
    </citation>
    <scope>NUCLEOTIDE SEQUENCE [LARGE SCALE GENOMIC DNA]</scope>
    <source>
        <strain evidence="13 14">YKJ-13</strain>
    </source>
</reference>
<dbReference type="STRING" id="135826.KP77_29460"/>
<dbReference type="NCBIfam" id="NF003629">
    <property type="entry name" value="PRK05270.1-2"/>
    <property type="match status" value="1"/>
</dbReference>
<dbReference type="InterPro" id="IPR000766">
    <property type="entry name" value="GalP_uridyl_Trfase_II"/>
</dbReference>
<dbReference type="GO" id="GO:0005737">
    <property type="term" value="C:cytoplasm"/>
    <property type="evidence" value="ECO:0007669"/>
    <property type="project" value="UniProtKB-SubCell"/>
</dbReference>
<comment type="subcellular location">
    <subcellularLocation>
        <location evidence="2 10">Cytoplasm</location>
    </subcellularLocation>
</comment>
<feature type="domain" description="Galactose-1-phosphate uridyl transferase N-terminal" evidence="11">
    <location>
        <begin position="20"/>
        <end position="230"/>
    </location>
</feature>
<keyword evidence="5 10" id="KW-0963">Cytoplasm</keyword>
<dbReference type="EMBL" id="JXRQ01000028">
    <property type="protein sequence ID" value="KIL43997.1"/>
    <property type="molecule type" value="Genomic_DNA"/>
</dbReference>
<evidence type="ECO:0000256" key="3">
    <source>
        <dbReference type="ARBA" id="ARBA00004947"/>
    </source>
</evidence>
<dbReference type="HAMAP" id="MF_00571">
    <property type="entry name" value="GalP_UDP_trans"/>
    <property type="match status" value="1"/>
</dbReference>
<comment type="catalytic activity">
    <reaction evidence="1 10">
        <text>alpha-D-galactose 1-phosphate + UDP-alpha-D-glucose = alpha-D-glucose 1-phosphate + UDP-alpha-D-galactose</text>
        <dbReference type="Rhea" id="RHEA:13989"/>
        <dbReference type="ChEBI" id="CHEBI:58336"/>
        <dbReference type="ChEBI" id="CHEBI:58601"/>
        <dbReference type="ChEBI" id="CHEBI:58885"/>
        <dbReference type="ChEBI" id="CHEBI:66914"/>
        <dbReference type="EC" id="2.7.7.12"/>
    </reaction>
</comment>
<evidence type="ECO:0000256" key="5">
    <source>
        <dbReference type="ARBA" id="ARBA00022490"/>
    </source>
</evidence>
<evidence type="ECO:0000259" key="12">
    <source>
        <dbReference type="Pfam" id="PF02744"/>
    </source>
</evidence>
<comment type="similarity">
    <text evidence="4 10">Belongs to the galactose-1-phosphate uridylyltransferase type 2 family.</text>
</comment>
<dbReference type="PROSITE" id="PS01163">
    <property type="entry name" value="GAL_P_UDP_TRANSF_II"/>
    <property type="match status" value="1"/>
</dbReference>
<feature type="domain" description="Galactose-1-phosphate uridyl transferase C-terminal" evidence="12">
    <location>
        <begin position="245"/>
        <end position="421"/>
    </location>
</feature>
<evidence type="ECO:0000259" key="11">
    <source>
        <dbReference type="Pfam" id="PF01087"/>
    </source>
</evidence>
<dbReference type="InterPro" id="IPR023425">
    <property type="entry name" value="GalP_uridyl_Trfase_II_CS"/>
</dbReference>
<dbReference type="GO" id="GO:0006012">
    <property type="term" value="P:galactose metabolic process"/>
    <property type="evidence" value="ECO:0007669"/>
    <property type="project" value="UniProtKB-UniRule"/>
</dbReference>
<evidence type="ECO:0000256" key="10">
    <source>
        <dbReference type="HAMAP-Rule" id="MF_00571"/>
    </source>
</evidence>
<name>A0A0C2V4S8_9BACL</name>
<dbReference type="PANTHER" id="PTHR39191">
    <property type="entry name" value="GALACTOSE-1-PHOSPHATE URIDYLYLTRANSFERASE"/>
    <property type="match status" value="1"/>
</dbReference>
<comment type="caution">
    <text evidence="13">The sequence shown here is derived from an EMBL/GenBank/DDBJ whole genome shotgun (WGS) entry which is preliminary data.</text>
</comment>
<dbReference type="Pfam" id="PF02744">
    <property type="entry name" value="GalP_UDP_tr_C"/>
    <property type="match status" value="1"/>
</dbReference>
<dbReference type="AlphaFoldDB" id="A0A0C2V4S8"/>
<dbReference type="InterPro" id="IPR005849">
    <property type="entry name" value="GalP_Utransf_N"/>
</dbReference>
<gene>
    <name evidence="10" type="primary">galT</name>
    <name evidence="13" type="ORF">KP77_29460</name>
</gene>
<keyword evidence="8 10" id="KW-0299">Galactose metabolism</keyword>
<keyword evidence="6 10" id="KW-0808">Transferase</keyword>
<dbReference type="OrthoDB" id="2293at2"/>
<proteinExistence type="inferred from homology"/>
<dbReference type="PIRSF" id="PIRSF006005">
    <property type="entry name" value="GalT_BS"/>
    <property type="match status" value="1"/>
</dbReference>
<evidence type="ECO:0000256" key="4">
    <source>
        <dbReference type="ARBA" id="ARBA00008706"/>
    </source>
</evidence>
<dbReference type="InterPro" id="IPR005850">
    <property type="entry name" value="GalP_Utransf_C"/>
</dbReference>
<protein>
    <recommendedName>
        <fullName evidence="10">Galactose-1-phosphate uridylyltransferase</fullName>
        <shortName evidence="10">Gal-1-P uridylyltransferase</shortName>
        <ecNumber evidence="10">2.7.7.12</ecNumber>
    </recommendedName>
    <alternativeName>
        <fullName evidence="10">UDP-glucose--hexose-1-phosphate uridylyltransferase</fullName>
    </alternativeName>
</protein>
<evidence type="ECO:0000256" key="6">
    <source>
        <dbReference type="ARBA" id="ARBA00022679"/>
    </source>
</evidence>
<dbReference type="UniPathway" id="UPA00214"/>
<dbReference type="GO" id="GO:0008108">
    <property type="term" value="F:UDP-glucose:hexose-1-phosphate uridylyltransferase activity"/>
    <property type="evidence" value="ECO:0007669"/>
    <property type="project" value="UniProtKB-UniRule"/>
</dbReference>
<evidence type="ECO:0000256" key="2">
    <source>
        <dbReference type="ARBA" id="ARBA00004496"/>
    </source>
</evidence>
<evidence type="ECO:0000256" key="7">
    <source>
        <dbReference type="ARBA" id="ARBA00022695"/>
    </source>
</evidence>
<dbReference type="PATRIC" id="fig|135826.4.peg.2927"/>
<organism evidence="13 14">
    <name type="scientific">Jeotgalibacillus alimentarius</name>
    <dbReference type="NCBI Taxonomy" id="135826"/>
    <lineage>
        <taxon>Bacteria</taxon>
        <taxon>Bacillati</taxon>
        <taxon>Bacillota</taxon>
        <taxon>Bacilli</taxon>
        <taxon>Bacillales</taxon>
        <taxon>Caryophanaceae</taxon>
        <taxon>Jeotgalibacillus</taxon>
    </lineage>
</organism>
<sequence length="508" mass="58277">MTIDLHIERLLQYGLQQHLISPEDQDYARNRVLAVLKKDSTDQPEPPVERAESPTGILNDMLDWAQEHLAVSTVTERDQLDAAIMDCLMPRPSEVNATFRRLYAESPERATAFFYILSKDSNYIRMDRIAKNEHWISQTEYGDLEMTINLSKPEKDPKTIAAEKEAKAVNYPLCLLCKENVGYAGRMNHPARQNHRVIPVELTGEKWGFQYSPYVYYNEHAIIFSNEHSPMKVSKEGFNRLLDFVRQYPHYFVGSNADLPIVGGSILSHDHFQGGRHTFAMAEASPLYSFEFVKGVQAEVVKWPMSVIRLRSKDERLLADAADCVLQNWISYADEQADILPETNGERHNTVTPIARMRRGQYEMDLVLRNNRTTEEHPLGLFHPHEEVHAIKKENIGLIEVMGLAVLPGRLKEELQLIKDYLVSQNTEGLKADERTAKHAEWVMAFAEKESITSENADRLLKQEVGRIFSIVLSHAGVFKQDEQGIEAFRAFTSQLTERVQTDERRRV</sequence>
<dbReference type="Proteomes" id="UP000031950">
    <property type="component" value="Unassembled WGS sequence"/>
</dbReference>
<dbReference type="PANTHER" id="PTHR39191:SF1">
    <property type="entry name" value="DUF4922 DOMAIN-CONTAINING PROTEIN"/>
    <property type="match status" value="1"/>
</dbReference>
<evidence type="ECO:0000256" key="8">
    <source>
        <dbReference type="ARBA" id="ARBA00023144"/>
    </source>
</evidence>
<evidence type="ECO:0000256" key="9">
    <source>
        <dbReference type="ARBA" id="ARBA00023277"/>
    </source>
</evidence>
<accession>A0A0C2V4S8</accession>
<dbReference type="RefSeq" id="WP_041123475.1">
    <property type="nucleotide sequence ID" value="NZ_JXRQ01000028.1"/>
</dbReference>
<dbReference type="EC" id="2.7.7.12" evidence="10"/>
<dbReference type="Pfam" id="PF01087">
    <property type="entry name" value="GalP_UDP_transf"/>
    <property type="match status" value="1"/>
</dbReference>
<evidence type="ECO:0000256" key="1">
    <source>
        <dbReference type="ARBA" id="ARBA00001107"/>
    </source>
</evidence>
<keyword evidence="7 10" id="KW-0548">Nucleotidyltransferase</keyword>
<dbReference type="NCBIfam" id="TIGR01239">
    <property type="entry name" value="galT_2"/>
    <property type="match status" value="1"/>
</dbReference>
<evidence type="ECO:0000313" key="14">
    <source>
        <dbReference type="Proteomes" id="UP000031950"/>
    </source>
</evidence>
<comment type="pathway">
    <text evidence="3 10">Carbohydrate metabolism; galactose metabolism.</text>
</comment>